<dbReference type="AlphaFoldDB" id="A0A9N9B651"/>
<dbReference type="GO" id="GO:0008270">
    <property type="term" value="F:zinc ion binding"/>
    <property type="evidence" value="ECO:0007669"/>
    <property type="project" value="UniProtKB-KW"/>
</dbReference>
<sequence length="794" mass="89913">MKSMKLLTSDRTIVGIAILHKECNQFHKSAPPINQESVLSINQESSSLSINTDFIAKESLSDNNLVKPLIIVGYTFTEWCDAEQYINAYAIKQRFATRLARTDRNLGLIVRADIVCHHAGTASNKSTELQTTRSVATANLEYNHLLDSTVVVFDLGHQKLSSHKKTQVQVLHNSGIPIPTIVNMLTEEYSQYIHSKDVYNVLTCQARDHIKGLLQVAELLNNLQNKKDGVDAMRITFLIASGLISNETILSFCWVLQQLKQVVDDITINKIQTILTDKDLAMLSFIRNELSHVKHQLCIWHLEQNIVKNLTGKLGNRFLAFSKDFKITMMQNTEKMFKTSWNYLLVEYPEVESYMNEQWKPLSYAWEYCFTNKNTNYGIRTTQQSEASNAYLKHLLGYTVPFPELINALDKLSCQQLQHSEYQQYHIRGSTLQQCPELLKTFQLFCNYTTQFSLPCHHIIALYLASQKEITINHIGEHWIVNTSEKTQQIISTINFISTVDSVLPASTVDLTINSASSADSTSTVDLTIDSVSTANFISSTNSTSTIDLTINSVSTTNFASTTNLVLTTTNSASTTNLISTNNSVSIINNQQVSKNTIDLLKEVETICNRADPATITTKGRPSSTKRQKTGAKHAIKKKIEQMALNYAASTYRNREIPTKENHQRPCENEKGKPHDDNRWRKEIICYNCGEARHITQKCLYLRYRGQMVEVPISHSSNRNLQDPTQGDNKSKSRETFSKFTYENKDLLETENAESPAIYLTVVEDTPTQDPGPSKCSINEYLEEFAQTKELNDQ</sequence>
<feature type="domain" description="CCHC-type" evidence="3">
    <location>
        <begin position="686"/>
        <end position="699"/>
    </location>
</feature>
<dbReference type="EMBL" id="CAJVQA010002610">
    <property type="protein sequence ID" value="CAG8552747.1"/>
    <property type="molecule type" value="Genomic_DNA"/>
</dbReference>
<dbReference type="InterPro" id="IPR018289">
    <property type="entry name" value="MULE_transposase_dom"/>
</dbReference>
<evidence type="ECO:0000256" key="1">
    <source>
        <dbReference type="PROSITE-ProRule" id="PRU00047"/>
    </source>
</evidence>
<dbReference type="Pfam" id="PF10551">
    <property type="entry name" value="MULE"/>
    <property type="match status" value="1"/>
</dbReference>
<proteinExistence type="predicted"/>
<keyword evidence="1" id="KW-0479">Metal-binding</keyword>
<reference evidence="4" key="1">
    <citation type="submission" date="2021-06" db="EMBL/GenBank/DDBJ databases">
        <authorList>
            <person name="Kallberg Y."/>
            <person name="Tangrot J."/>
            <person name="Rosling A."/>
        </authorList>
    </citation>
    <scope>NUCLEOTIDE SEQUENCE</scope>
    <source>
        <strain evidence="4">FL966</strain>
    </source>
</reference>
<dbReference type="PANTHER" id="PTHR47718">
    <property type="entry name" value="OS01G0519700 PROTEIN"/>
    <property type="match status" value="1"/>
</dbReference>
<organism evidence="4 5">
    <name type="scientific">Cetraspora pellucida</name>
    <dbReference type="NCBI Taxonomy" id="1433469"/>
    <lineage>
        <taxon>Eukaryota</taxon>
        <taxon>Fungi</taxon>
        <taxon>Fungi incertae sedis</taxon>
        <taxon>Mucoromycota</taxon>
        <taxon>Glomeromycotina</taxon>
        <taxon>Glomeromycetes</taxon>
        <taxon>Diversisporales</taxon>
        <taxon>Gigasporaceae</taxon>
        <taxon>Cetraspora</taxon>
    </lineage>
</organism>
<name>A0A9N9B651_9GLOM</name>
<keyword evidence="1" id="KW-0863">Zinc-finger</keyword>
<keyword evidence="1" id="KW-0862">Zinc</keyword>
<dbReference type="GO" id="GO:0003676">
    <property type="term" value="F:nucleic acid binding"/>
    <property type="evidence" value="ECO:0007669"/>
    <property type="project" value="InterPro"/>
</dbReference>
<evidence type="ECO:0000313" key="5">
    <source>
        <dbReference type="Proteomes" id="UP000789759"/>
    </source>
</evidence>
<evidence type="ECO:0000313" key="4">
    <source>
        <dbReference type="EMBL" id="CAG8552747.1"/>
    </source>
</evidence>
<keyword evidence="5" id="KW-1185">Reference proteome</keyword>
<feature type="region of interest" description="Disordered" evidence="2">
    <location>
        <begin position="715"/>
        <end position="736"/>
    </location>
</feature>
<dbReference type="InterPro" id="IPR001878">
    <property type="entry name" value="Znf_CCHC"/>
</dbReference>
<feature type="compositionally biased region" description="Polar residues" evidence="2">
    <location>
        <begin position="715"/>
        <end position="728"/>
    </location>
</feature>
<accession>A0A9N9B651</accession>
<feature type="compositionally biased region" description="Basic residues" evidence="2">
    <location>
        <begin position="624"/>
        <end position="635"/>
    </location>
</feature>
<feature type="region of interest" description="Disordered" evidence="2">
    <location>
        <begin position="614"/>
        <end position="635"/>
    </location>
</feature>
<comment type="caution">
    <text evidence="4">The sequence shown here is derived from an EMBL/GenBank/DDBJ whole genome shotgun (WGS) entry which is preliminary data.</text>
</comment>
<dbReference type="PANTHER" id="PTHR47718:SF7">
    <property type="entry name" value="PROTEIN FAR1-RELATED SEQUENCE"/>
    <property type="match status" value="1"/>
</dbReference>
<gene>
    <name evidence="4" type="ORF">CPELLU_LOCUS4830</name>
</gene>
<dbReference type="Proteomes" id="UP000789759">
    <property type="component" value="Unassembled WGS sequence"/>
</dbReference>
<feature type="region of interest" description="Disordered" evidence="2">
    <location>
        <begin position="656"/>
        <end position="675"/>
    </location>
</feature>
<evidence type="ECO:0000256" key="2">
    <source>
        <dbReference type="SAM" id="MobiDB-lite"/>
    </source>
</evidence>
<evidence type="ECO:0000259" key="3">
    <source>
        <dbReference type="PROSITE" id="PS50158"/>
    </source>
</evidence>
<dbReference type="PROSITE" id="PS50158">
    <property type="entry name" value="ZF_CCHC"/>
    <property type="match status" value="1"/>
</dbReference>
<dbReference type="OrthoDB" id="2435725at2759"/>
<protein>
    <submittedName>
        <fullName evidence="4">6243_t:CDS:1</fullName>
    </submittedName>
</protein>